<keyword evidence="3 8" id="KW-0812">Transmembrane</keyword>
<keyword evidence="7 8" id="KW-0472">Membrane</keyword>
<keyword evidence="5 8" id="KW-0249">Electron transport</keyword>
<reference evidence="9 10" key="1">
    <citation type="submission" date="2018-08" db="EMBL/GenBank/DDBJ databases">
        <title>A genome reference for cultivated species of the human gut microbiota.</title>
        <authorList>
            <person name="Zou Y."/>
            <person name="Xue W."/>
            <person name="Luo G."/>
        </authorList>
    </citation>
    <scope>NUCLEOTIDE SEQUENCE [LARGE SCALE GENOMIC DNA]</scope>
    <source>
        <strain evidence="9 10">AM28-23</strain>
    </source>
</reference>
<feature type="transmembrane region" description="Helical" evidence="8">
    <location>
        <begin position="178"/>
        <end position="197"/>
    </location>
</feature>
<dbReference type="GO" id="GO:0005886">
    <property type="term" value="C:plasma membrane"/>
    <property type="evidence" value="ECO:0007669"/>
    <property type="project" value="UniProtKB-SubCell"/>
</dbReference>
<feature type="transmembrane region" description="Helical" evidence="8">
    <location>
        <begin position="44"/>
        <end position="61"/>
    </location>
</feature>
<dbReference type="Proteomes" id="UP000283745">
    <property type="component" value="Unassembled WGS sequence"/>
</dbReference>
<protein>
    <recommendedName>
        <fullName evidence="8">Ion-translocating oxidoreductase complex subunit E</fullName>
        <ecNumber evidence="8">7.-.-.-</ecNumber>
    </recommendedName>
    <alternativeName>
        <fullName evidence="8">Rnf electron transport complex subunit E</fullName>
    </alternativeName>
</protein>
<evidence type="ECO:0000256" key="4">
    <source>
        <dbReference type="ARBA" id="ARBA00022967"/>
    </source>
</evidence>
<dbReference type="HAMAP" id="MF_00478">
    <property type="entry name" value="RsxE_RnfE"/>
    <property type="match status" value="1"/>
</dbReference>
<dbReference type="PANTHER" id="PTHR30586">
    <property type="entry name" value="ELECTRON TRANSPORT COMPLEX PROTEIN RNFE"/>
    <property type="match status" value="1"/>
</dbReference>
<comment type="similarity">
    <text evidence="8">Belongs to the NqrDE/RnfAE family.</text>
</comment>
<evidence type="ECO:0000256" key="8">
    <source>
        <dbReference type="HAMAP-Rule" id="MF_00478"/>
    </source>
</evidence>
<dbReference type="EC" id="7.-.-.-" evidence="8"/>
<sequence>MKANTPAERLVNGIIKENPTFVLVLGMCPTLAVTTSAINGIGMGLTTTVVLAMSNLMISLLRKFIPDGVRMPAFIVVVASFVTIVQMLLQGFIPSLYSALGIYIPLIVVNCIILGRAEAYASKNPPIPSLFDGIGMGLGFTLSITCIGAVRELLGAGQLFGQQILPLAADGKMGYEPITIFILAPGAFFVLAMLAALQNKFKVGAAKRGIDPSEGCGCCSGCDSCNNTMCKGGKQA</sequence>
<keyword evidence="2 8" id="KW-0813">Transport</keyword>
<feature type="transmembrane region" description="Helical" evidence="8">
    <location>
        <begin position="129"/>
        <end position="150"/>
    </location>
</feature>
<dbReference type="RefSeq" id="WP_015542646.1">
    <property type="nucleotide sequence ID" value="NZ_CABJFK010000010.1"/>
</dbReference>
<organism evidence="9 10">
    <name type="scientific">Blautia obeum</name>
    <dbReference type="NCBI Taxonomy" id="40520"/>
    <lineage>
        <taxon>Bacteria</taxon>
        <taxon>Bacillati</taxon>
        <taxon>Bacillota</taxon>
        <taxon>Clostridia</taxon>
        <taxon>Lachnospirales</taxon>
        <taxon>Lachnospiraceae</taxon>
        <taxon>Blautia</taxon>
    </lineage>
</organism>
<evidence type="ECO:0000256" key="6">
    <source>
        <dbReference type="ARBA" id="ARBA00022989"/>
    </source>
</evidence>
<dbReference type="Pfam" id="PF02508">
    <property type="entry name" value="Rnf-Nqr"/>
    <property type="match status" value="1"/>
</dbReference>
<comment type="subcellular location">
    <subcellularLocation>
        <location evidence="8">Cell membrane</location>
        <topology evidence="8">Multi-pass membrane protein</topology>
    </subcellularLocation>
    <subcellularLocation>
        <location evidence="1">Endomembrane system</location>
        <topology evidence="1">Multi-pass membrane protein</topology>
    </subcellularLocation>
</comment>
<keyword evidence="8" id="KW-1003">Cell membrane</keyword>
<dbReference type="NCBIfam" id="NF009070">
    <property type="entry name" value="PRK12405.1"/>
    <property type="match status" value="1"/>
</dbReference>
<accession>A0A414J3C9</accession>
<keyword evidence="6 8" id="KW-1133">Transmembrane helix</keyword>
<feature type="transmembrane region" description="Helical" evidence="8">
    <location>
        <begin position="73"/>
        <end position="93"/>
    </location>
</feature>
<keyword evidence="4 8" id="KW-1278">Translocase</keyword>
<dbReference type="InterPro" id="IPR010968">
    <property type="entry name" value="RnfE"/>
</dbReference>
<feature type="transmembrane region" description="Helical" evidence="8">
    <location>
        <begin position="99"/>
        <end position="117"/>
    </location>
</feature>
<evidence type="ECO:0000256" key="5">
    <source>
        <dbReference type="ARBA" id="ARBA00022982"/>
    </source>
</evidence>
<comment type="function">
    <text evidence="8">Part of a membrane-bound complex that couples electron transfer with translocation of ions across the membrane.</text>
</comment>
<dbReference type="InterPro" id="IPR003667">
    <property type="entry name" value="NqrDE/RnfAE"/>
</dbReference>
<gene>
    <name evidence="8" type="primary">rnfE</name>
    <name evidence="9" type="ORF">DW740_13045</name>
</gene>
<comment type="subunit">
    <text evidence="8">The complex is composed of six subunits: RnfA, RnfB, RnfC, RnfD, RnfE and RnfG.</text>
</comment>
<evidence type="ECO:0000256" key="1">
    <source>
        <dbReference type="ARBA" id="ARBA00004127"/>
    </source>
</evidence>
<dbReference type="GO" id="GO:0012505">
    <property type="term" value="C:endomembrane system"/>
    <property type="evidence" value="ECO:0007669"/>
    <property type="project" value="UniProtKB-SubCell"/>
</dbReference>
<proteinExistence type="inferred from homology"/>
<feature type="transmembrane region" description="Helical" evidence="8">
    <location>
        <begin position="21"/>
        <end position="38"/>
    </location>
</feature>
<dbReference type="EMBL" id="QSKF01000010">
    <property type="protein sequence ID" value="RHE38927.1"/>
    <property type="molecule type" value="Genomic_DNA"/>
</dbReference>
<evidence type="ECO:0000256" key="2">
    <source>
        <dbReference type="ARBA" id="ARBA00022448"/>
    </source>
</evidence>
<dbReference type="NCBIfam" id="TIGR01948">
    <property type="entry name" value="rnfE"/>
    <property type="match status" value="1"/>
</dbReference>
<name>A0A414J3C9_9FIRM</name>
<dbReference type="PANTHER" id="PTHR30586:SF0">
    <property type="entry name" value="ION-TRANSLOCATING OXIDOREDUCTASE COMPLEX SUBUNIT E"/>
    <property type="match status" value="1"/>
</dbReference>
<evidence type="ECO:0000313" key="10">
    <source>
        <dbReference type="Proteomes" id="UP000283745"/>
    </source>
</evidence>
<dbReference type="AlphaFoldDB" id="A0A414J3C9"/>
<dbReference type="GO" id="GO:0022900">
    <property type="term" value="P:electron transport chain"/>
    <property type="evidence" value="ECO:0007669"/>
    <property type="project" value="UniProtKB-UniRule"/>
</dbReference>
<dbReference type="PIRSF" id="PIRSF006102">
    <property type="entry name" value="NQR_DE"/>
    <property type="match status" value="1"/>
</dbReference>
<evidence type="ECO:0000256" key="3">
    <source>
        <dbReference type="ARBA" id="ARBA00022692"/>
    </source>
</evidence>
<comment type="caution">
    <text evidence="9">The sequence shown here is derived from an EMBL/GenBank/DDBJ whole genome shotgun (WGS) entry which is preliminary data.</text>
</comment>
<evidence type="ECO:0000256" key="7">
    <source>
        <dbReference type="ARBA" id="ARBA00023136"/>
    </source>
</evidence>
<evidence type="ECO:0000313" key="9">
    <source>
        <dbReference type="EMBL" id="RHE38927.1"/>
    </source>
</evidence>